<comment type="similarity">
    <text evidence="2 6">Belongs to the GPAT/DAPAT family.</text>
</comment>
<evidence type="ECO:0000256" key="6">
    <source>
        <dbReference type="PIRNR" id="PIRNR000437"/>
    </source>
</evidence>
<feature type="region of interest" description="Disordered" evidence="7">
    <location>
        <begin position="1"/>
        <end position="25"/>
    </location>
</feature>
<dbReference type="EMBL" id="CAIIXF020000008">
    <property type="protein sequence ID" value="CAH1793298.1"/>
    <property type="molecule type" value="Genomic_DNA"/>
</dbReference>
<dbReference type="GO" id="GO:0004366">
    <property type="term" value="F:glycerol-3-phosphate O-acyltransferase activity"/>
    <property type="evidence" value="ECO:0007669"/>
    <property type="project" value="TreeGrafter"/>
</dbReference>
<keyword evidence="5 6" id="KW-0012">Acyltransferase</keyword>
<evidence type="ECO:0000256" key="7">
    <source>
        <dbReference type="SAM" id="MobiDB-lite"/>
    </source>
</evidence>
<name>A0A8J1UM27_OWEFU</name>
<sequence>MKSKKEEQSRNSWIKEDNPLKVSNQQKDGYEDILHKRRKTGEFWWTLRTRDDVPQYKWNKPRTPTELKTYVMGSDRVKYAVEQVIKETGTPIAEVYAEAKDILEEMAHNLRMGAIRSLALVLPKVFKSIYRRFYVNTEGIQMLRSMIQEYPVLLMPSHRSYADFLLLSYVFFHYDLPLPVIAAAMDFMGMKFIGSLLRNSGAFYIRRSFGTDKLYWAVFTEYVQTQLNNGDHPVEFFVEGTRSRTSKSYPPRIGMLSASLEPYFKAHVPDIMVVPVSISYDRILEEQLYAYELLGIPKPKESTSGLMKARGILDEDFGNVHMNIGAPVSIRQYSLGRINRMNHSTVPRYIASLTDQEQRLIEELAYHMVIRQQQNMVISPWALCAAVLMQNREGIRFKQLVKEVDWLKRQAAVLGTYVDWPAKELPEAVVRWCISMHTNLVTLSPEGIVEIKVEKPTNRKMNPDDITIMAASHVALASYRNHLLHVFIRPGMIALAINASQEETMTLEDLYKKYEYLERMLRRDFIFQLGHTKQDFDQSLLNLTHSGNVSVTQDNKVLINKSTNKNTAFHSQMFEPFLLGYWVMCQFLLSMNGGDSNGKPLPKSPSVIVKETQSLAANLLQENIIKHYEVMSKDMLGNALQSFVEMGAVFKEKRNGDTYLSPSPIAVNKIAEEIGKYIEVPRLSIANFTLQSKAVLIGASKL</sequence>
<evidence type="ECO:0000256" key="3">
    <source>
        <dbReference type="ARBA" id="ARBA00022679"/>
    </source>
</evidence>
<evidence type="ECO:0000256" key="1">
    <source>
        <dbReference type="ARBA" id="ARBA00004184"/>
    </source>
</evidence>
<dbReference type="InterPro" id="IPR045520">
    <property type="entry name" value="GPAT/DHAPAT_C"/>
</dbReference>
<evidence type="ECO:0000256" key="5">
    <source>
        <dbReference type="ARBA" id="ARBA00023315"/>
    </source>
</evidence>
<feature type="compositionally biased region" description="Basic and acidic residues" evidence="7">
    <location>
        <begin position="1"/>
        <end position="19"/>
    </location>
</feature>
<dbReference type="OrthoDB" id="10255570at2759"/>
<accession>A0A8J1UM27</accession>
<dbReference type="AlphaFoldDB" id="A0A8J1UM27"/>
<dbReference type="SMART" id="SM00563">
    <property type="entry name" value="PlsC"/>
    <property type="match status" value="1"/>
</dbReference>
<dbReference type="Pfam" id="PF19277">
    <property type="entry name" value="GPAT_C"/>
    <property type="match status" value="1"/>
</dbReference>
<dbReference type="PANTHER" id="PTHR12563:SF17">
    <property type="entry name" value="DIHYDROXYACETONE PHOSPHATE ACYLTRANSFERASE"/>
    <property type="match status" value="1"/>
</dbReference>
<dbReference type="GO" id="GO:0005778">
    <property type="term" value="C:peroxisomal membrane"/>
    <property type="evidence" value="ECO:0007669"/>
    <property type="project" value="TreeGrafter"/>
</dbReference>
<dbReference type="GO" id="GO:0008611">
    <property type="term" value="P:ether lipid biosynthetic process"/>
    <property type="evidence" value="ECO:0007669"/>
    <property type="project" value="TreeGrafter"/>
</dbReference>
<gene>
    <name evidence="8" type="ORF">OFUS_LOCUS18164</name>
</gene>
<comment type="subcellular location">
    <subcellularLocation>
        <location evidence="1">Endomembrane system</location>
        <topology evidence="1">Peripheral membrane protein</topology>
    </subcellularLocation>
</comment>
<proteinExistence type="inferred from homology"/>
<protein>
    <submittedName>
        <fullName evidence="8">Uncharacterized protein</fullName>
    </submittedName>
</protein>
<dbReference type="GO" id="GO:0006631">
    <property type="term" value="P:fatty acid metabolic process"/>
    <property type="evidence" value="ECO:0007669"/>
    <property type="project" value="TreeGrafter"/>
</dbReference>
<dbReference type="Pfam" id="PF01553">
    <property type="entry name" value="Acyltransferase"/>
    <property type="match status" value="1"/>
</dbReference>
<comment type="caution">
    <text evidence="8">The sequence shown here is derived from an EMBL/GenBank/DDBJ whole genome shotgun (WGS) entry which is preliminary data.</text>
</comment>
<evidence type="ECO:0000313" key="9">
    <source>
        <dbReference type="Proteomes" id="UP000749559"/>
    </source>
</evidence>
<dbReference type="GO" id="GO:0019432">
    <property type="term" value="P:triglyceride biosynthetic process"/>
    <property type="evidence" value="ECO:0007669"/>
    <property type="project" value="TreeGrafter"/>
</dbReference>
<dbReference type="PIRSF" id="PIRSF000437">
    <property type="entry name" value="GPAT_DHAPAT"/>
    <property type="match status" value="1"/>
</dbReference>
<dbReference type="GO" id="GO:0016287">
    <property type="term" value="F:glycerone-phosphate O-acyltransferase activity"/>
    <property type="evidence" value="ECO:0007669"/>
    <property type="project" value="TreeGrafter"/>
</dbReference>
<keyword evidence="3 6" id="KW-0808">Transferase</keyword>
<keyword evidence="4" id="KW-0472">Membrane</keyword>
<dbReference type="SUPFAM" id="SSF69593">
    <property type="entry name" value="Glycerol-3-phosphate (1)-acyltransferase"/>
    <property type="match status" value="1"/>
</dbReference>
<dbReference type="InterPro" id="IPR041728">
    <property type="entry name" value="GPAT/DHAPAT_LPLAT"/>
</dbReference>
<evidence type="ECO:0000256" key="2">
    <source>
        <dbReference type="ARBA" id="ARBA00007937"/>
    </source>
</evidence>
<dbReference type="InterPro" id="IPR022284">
    <property type="entry name" value="GPAT/DHAPAT"/>
</dbReference>
<dbReference type="PANTHER" id="PTHR12563">
    <property type="entry name" value="GLYCEROL-3-PHOSPHATE ACYLTRANSFERASE"/>
    <property type="match status" value="1"/>
</dbReference>
<organism evidence="8 9">
    <name type="scientific">Owenia fusiformis</name>
    <name type="common">Polychaete worm</name>
    <dbReference type="NCBI Taxonomy" id="6347"/>
    <lineage>
        <taxon>Eukaryota</taxon>
        <taxon>Metazoa</taxon>
        <taxon>Spiralia</taxon>
        <taxon>Lophotrochozoa</taxon>
        <taxon>Annelida</taxon>
        <taxon>Polychaeta</taxon>
        <taxon>Sedentaria</taxon>
        <taxon>Canalipalpata</taxon>
        <taxon>Sabellida</taxon>
        <taxon>Oweniida</taxon>
        <taxon>Oweniidae</taxon>
        <taxon>Owenia</taxon>
    </lineage>
</organism>
<dbReference type="CDD" id="cd07993">
    <property type="entry name" value="LPLAT_DHAPAT-like"/>
    <property type="match status" value="1"/>
</dbReference>
<dbReference type="Proteomes" id="UP000749559">
    <property type="component" value="Unassembled WGS sequence"/>
</dbReference>
<keyword evidence="9" id="KW-1185">Reference proteome</keyword>
<dbReference type="GO" id="GO:0031966">
    <property type="term" value="C:mitochondrial membrane"/>
    <property type="evidence" value="ECO:0007669"/>
    <property type="project" value="TreeGrafter"/>
</dbReference>
<evidence type="ECO:0000313" key="8">
    <source>
        <dbReference type="EMBL" id="CAH1793298.1"/>
    </source>
</evidence>
<dbReference type="GO" id="GO:0012505">
    <property type="term" value="C:endomembrane system"/>
    <property type="evidence" value="ECO:0007669"/>
    <property type="project" value="UniProtKB-SubCell"/>
</dbReference>
<dbReference type="InterPro" id="IPR002123">
    <property type="entry name" value="Plipid/glycerol_acylTrfase"/>
</dbReference>
<dbReference type="GO" id="GO:0008654">
    <property type="term" value="P:phospholipid biosynthetic process"/>
    <property type="evidence" value="ECO:0007669"/>
    <property type="project" value="TreeGrafter"/>
</dbReference>
<reference evidence="8" key="1">
    <citation type="submission" date="2022-03" db="EMBL/GenBank/DDBJ databases">
        <authorList>
            <person name="Martin C."/>
        </authorList>
    </citation>
    <scope>NUCLEOTIDE SEQUENCE</scope>
</reference>
<evidence type="ECO:0000256" key="4">
    <source>
        <dbReference type="ARBA" id="ARBA00023136"/>
    </source>
</evidence>